<sequence length="168" mass="19077">MQCREKTIRITAGGLDIEYSILLSLKLMQCREKTIRITAGGLDIEYSILLRRFFDIVDSWGNTVLIKWVTDNVKKQHLFELYNLPHLPTKTSHQPAHYNLLLAHHKLLEDIPSTSTLQPIASTSQAAPLQRDLPFSLLPPKMATPYPKVQISGNVTKKVDEKGNTLKF</sequence>
<gene>
    <name evidence="1" type="ORF">QE152_g326</name>
</gene>
<dbReference type="EMBL" id="JASPKY010000002">
    <property type="protein sequence ID" value="KAK9759076.1"/>
    <property type="molecule type" value="Genomic_DNA"/>
</dbReference>
<name>A0AAW1NCD0_POPJA</name>
<accession>A0AAW1NCD0</accession>
<keyword evidence="2" id="KW-1185">Reference proteome</keyword>
<dbReference type="Proteomes" id="UP001458880">
    <property type="component" value="Unassembled WGS sequence"/>
</dbReference>
<evidence type="ECO:0000313" key="1">
    <source>
        <dbReference type="EMBL" id="KAK9759076.1"/>
    </source>
</evidence>
<comment type="caution">
    <text evidence="1">The sequence shown here is derived from an EMBL/GenBank/DDBJ whole genome shotgun (WGS) entry which is preliminary data.</text>
</comment>
<dbReference type="AlphaFoldDB" id="A0AAW1NCD0"/>
<organism evidence="1 2">
    <name type="scientific">Popillia japonica</name>
    <name type="common">Japanese beetle</name>
    <dbReference type="NCBI Taxonomy" id="7064"/>
    <lineage>
        <taxon>Eukaryota</taxon>
        <taxon>Metazoa</taxon>
        <taxon>Ecdysozoa</taxon>
        <taxon>Arthropoda</taxon>
        <taxon>Hexapoda</taxon>
        <taxon>Insecta</taxon>
        <taxon>Pterygota</taxon>
        <taxon>Neoptera</taxon>
        <taxon>Endopterygota</taxon>
        <taxon>Coleoptera</taxon>
        <taxon>Polyphaga</taxon>
        <taxon>Scarabaeiformia</taxon>
        <taxon>Scarabaeidae</taxon>
        <taxon>Rutelinae</taxon>
        <taxon>Popillia</taxon>
    </lineage>
</organism>
<evidence type="ECO:0000313" key="2">
    <source>
        <dbReference type="Proteomes" id="UP001458880"/>
    </source>
</evidence>
<reference evidence="1 2" key="1">
    <citation type="journal article" date="2024" name="BMC Genomics">
        <title>De novo assembly and annotation of Popillia japonica's genome with initial clues to its potential as an invasive pest.</title>
        <authorList>
            <person name="Cucini C."/>
            <person name="Boschi S."/>
            <person name="Funari R."/>
            <person name="Cardaioli E."/>
            <person name="Iannotti N."/>
            <person name="Marturano G."/>
            <person name="Paoli F."/>
            <person name="Bruttini M."/>
            <person name="Carapelli A."/>
            <person name="Frati F."/>
            <person name="Nardi F."/>
        </authorList>
    </citation>
    <scope>NUCLEOTIDE SEQUENCE [LARGE SCALE GENOMIC DNA]</scope>
    <source>
        <strain evidence="1">DMR45628</strain>
    </source>
</reference>
<protein>
    <submittedName>
        <fullName evidence="1">Uncharacterized protein</fullName>
    </submittedName>
</protein>
<proteinExistence type="predicted"/>